<dbReference type="EMBL" id="JXBY01000028">
    <property type="protein sequence ID" value="KJY54239.1"/>
    <property type="molecule type" value="Genomic_DNA"/>
</dbReference>
<feature type="transmembrane region" description="Helical" evidence="1">
    <location>
        <begin position="52"/>
        <end position="75"/>
    </location>
</feature>
<dbReference type="AlphaFoldDB" id="A0A0F4L7K3"/>
<keyword evidence="1" id="KW-0812">Transmembrane</keyword>
<dbReference type="Proteomes" id="UP000033533">
    <property type="component" value="Unassembled WGS sequence"/>
</dbReference>
<dbReference type="PATRIC" id="fig|1218493.3.peg.1836"/>
<feature type="transmembrane region" description="Helical" evidence="1">
    <location>
        <begin position="158"/>
        <end position="178"/>
    </location>
</feature>
<keyword evidence="1" id="KW-0472">Membrane</keyword>
<gene>
    <name evidence="2" type="ORF">JF76_17500</name>
</gene>
<comment type="caution">
    <text evidence="2">The sequence shown here is derived from an EMBL/GenBank/DDBJ whole genome shotgun (WGS) entry which is preliminary data.</text>
</comment>
<dbReference type="RefSeq" id="WP_045928711.1">
    <property type="nucleotide sequence ID" value="NZ_JBHSZS010000008.1"/>
</dbReference>
<evidence type="ECO:0008006" key="4">
    <source>
        <dbReference type="Google" id="ProtNLM"/>
    </source>
</evidence>
<feature type="transmembrane region" description="Helical" evidence="1">
    <location>
        <begin position="96"/>
        <end position="126"/>
    </location>
</feature>
<reference evidence="2 3" key="1">
    <citation type="submission" date="2014-12" db="EMBL/GenBank/DDBJ databases">
        <title>Comparative genomics of the lactic acid bacteria isolated from the honey bee gut.</title>
        <authorList>
            <person name="Ellegaard K.M."/>
            <person name="Tamarit D."/>
            <person name="Javelind E."/>
            <person name="Olofsson T."/>
            <person name="Andersson S.G."/>
            <person name="Vasquez A."/>
        </authorList>
    </citation>
    <scope>NUCLEOTIDE SEQUENCE [LARGE SCALE GENOMIC DNA]</scope>
    <source>
        <strain evidence="2 3">Biut2</strain>
    </source>
</reference>
<sequence>MKFLWSRLNKLWLFLALVIGISISVVQCGISASKNIPATNSPYTMWISIDQFTFVPTIFFILLPLIASLPASTLLKEDFTNGYFYKLKMGKSIKQILLGYLKIAFMTGFIVIAVPLLFNFLSWFMILPNIKPDNLLNINIGARNFTMLFVSLYYSHPFVHAILSIIFSSLWGGLFSVFAMVTSLWIKNKFAAMCTGLVLQIVLLLMNATIRLPYFISYSPADFLRELPGIMTNIYVVVFMTAILLLYCMIMFHLDEKRLAEL</sequence>
<dbReference type="HOGENOM" id="CLU_084162_2_0_9"/>
<proteinExistence type="predicted"/>
<feature type="transmembrane region" description="Helical" evidence="1">
    <location>
        <begin position="230"/>
        <end position="252"/>
    </location>
</feature>
<feature type="transmembrane region" description="Helical" evidence="1">
    <location>
        <begin position="190"/>
        <end position="210"/>
    </location>
</feature>
<evidence type="ECO:0000313" key="2">
    <source>
        <dbReference type="EMBL" id="KJY54239.1"/>
    </source>
</evidence>
<evidence type="ECO:0000256" key="1">
    <source>
        <dbReference type="SAM" id="Phobius"/>
    </source>
</evidence>
<keyword evidence="1" id="KW-1133">Transmembrane helix</keyword>
<dbReference type="STRING" id="1218493.JF76_17500"/>
<name>A0A0F4L7K3_9LACO</name>
<organism evidence="2 3">
    <name type="scientific">Lactobacillus kullabergensis</name>
    <dbReference type="NCBI Taxonomy" id="1218493"/>
    <lineage>
        <taxon>Bacteria</taxon>
        <taxon>Bacillati</taxon>
        <taxon>Bacillota</taxon>
        <taxon>Bacilli</taxon>
        <taxon>Lactobacillales</taxon>
        <taxon>Lactobacillaceae</taxon>
        <taxon>Lactobacillus</taxon>
    </lineage>
</organism>
<accession>A0A0F4L7K3</accession>
<protein>
    <recommendedName>
        <fullName evidence="4">ABC-2 family transporter protein</fullName>
    </recommendedName>
</protein>
<evidence type="ECO:0000313" key="3">
    <source>
        <dbReference type="Proteomes" id="UP000033533"/>
    </source>
</evidence>